<feature type="compositionally biased region" description="Polar residues" evidence="6">
    <location>
        <begin position="244"/>
        <end position="255"/>
    </location>
</feature>
<feature type="domain" description="AP2/ERF" evidence="7">
    <location>
        <begin position="90"/>
        <end position="147"/>
    </location>
</feature>
<dbReference type="Gene3D" id="3.30.730.10">
    <property type="entry name" value="AP2/ERF domain"/>
    <property type="match status" value="1"/>
</dbReference>
<dbReference type="GO" id="GO:0003700">
    <property type="term" value="F:DNA-binding transcription factor activity"/>
    <property type="evidence" value="ECO:0007669"/>
    <property type="project" value="InterPro"/>
</dbReference>
<dbReference type="GO" id="GO:0003677">
    <property type="term" value="F:DNA binding"/>
    <property type="evidence" value="ECO:0007669"/>
    <property type="project" value="UniProtKB-KW"/>
</dbReference>
<evidence type="ECO:0000256" key="4">
    <source>
        <dbReference type="ARBA" id="ARBA00023163"/>
    </source>
</evidence>
<sequence>MQSIRSAEEQPQPSCFMDEMMGYHSSDPGTKSTTATPLSSLIVLVKRGRRRPFRLKHKKLQGYPITTVAESYNPSHQPMQDQGNYMRKRHYRGIRQRPWGKWAAEIRDPNKASRVWLGTFDSAEDAAMAYDKAALKFKGAKAKLNFPERVRRVQGRIELGYFMGSYHDNAERVQSPLHQPEMEAERQGTDATVAEEVGDEAPLASDGHDVGGMDEPQDAPQYFSFMVESSETMAGIQSHKRQAESSQSTNDSSLGGPNRMLPMKRTREALETDGRSPVGKVKRERSQPSPTTSDSSRPRRVQGGNNQEPVLSRDSPGEAPVGHPQEHDILQVVHWYRQVIPPSSQASEVENERTWDYALKSFIDPYEGEKFKVIYVNRSIPGFVFPSCYKTEARQLMDHFKRELASCTVNSLAIRSGLFIDLCRILHSMRDRTYASLAEGEAHGWVSSLREGETMGVELPALRTLVGKAWLRCLARDMADKKKSETASLYGKSKSPQRRCKWLPYLGWSDEGKGTMASRRS</sequence>
<keyword evidence="2" id="KW-0805">Transcription regulation</keyword>
<name>A0A9Q0KPE1_9MAGN</name>
<dbReference type="GO" id="GO:0009873">
    <property type="term" value="P:ethylene-activated signaling pathway"/>
    <property type="evidence" value="ECO:0007669"/>
    <property type="project" value="InterPro"/>
</dbReference>
<dbReference type="PRINTS" id="PR00367">
    <property type="entry name" value="ETHRSPELEMNT"/>
</dbReference>
<feature type="region of interest" description="Disordered" evidence="6">
    <location>
        <begin position="233"/>
        <end position="323"/>
    </location>
</feature>
<accession>A0A9Q0KPE1</accession>
<dbReference type="InterPro" id="IPR016177">
    <property type="entry name" value="DNA-bd_dom_sf"/>
</dbReference>
<evidence type="ECO:0000313" key="9">
    <source>
        <dbReference type="Proteomes" id="UP001141806"/>
    </source>
</evidence>
<comment type="caution">
    <text evidence="8">The sequence shown here is derived from an EMBL/GenBank/DDBJ whole genome shotgun (WGS) entry which is preliminary data.</text>
</comment>
<feature type="compositionally biased region" description="Polar residues" evidence="6">
    <location>
        <begin position="1"/>
        <end position="13"/>
    </location>
</feature>
<dbReference type="SUPFAM" id="SSF54171">
    <property type="entry name" value="DNA-binding domain"/>
    <property type="match status" value="1"/>
</dbReference>
<gene>
    <name evidence="8" type="ORF">NE237_007383</name>
</gene>
<dbReference type="PANTHER" id="PTHR31190">
    <property type="entry name" value="DNA-BINDING DOMAIN"/>
    <property type="match status" value="1"/>
</dbReference>
<evidence type="ECO:0000259" key="7">
    <source>
        <dbReference type="PROSITE" id="PS51032"/>
    </source>
</evidence>
<dbReference type="GO" id="GO:0005634">
    <property type="term" value="C:nucleus"/>
    <property type="evidence" value="ECO:0007669"/>
    <property type="project" value="UniProtKB-SubCell"/>
</dbReference>
<protein>
    <recommendedName>
        <fullName evidence="7">AP2/ERF domain-containing protein</fullName>
    </recommendedName>
</protein>
<dbReference type="Proteomes" id="UP001141806">
    <property type="component" value="Unassembled WGS sequence"/>
</dbReference>
<keyword evidence="5" id="KW-0539">Nucleus</keyword>
<dbReference type="CDD" id="cd00018">
    <property type="entry name" value="AP2"/>
    <property type="match status" value="1"/>
</dbReference>
<evidence type="ECO:0000256" key="2">
    <source>
        <dbReference type="ARBA" id="ARBA00023015"/>
    </source>
</evidence>
<organism evidence="8 9">
    <name type="scientific">Protea cynaroides</name>
    <dbReference type="NCBI Taxonomy" id="273540"/>
    <lineage>
        <taxon>Eukaryota</taxon>
        <taxon>Viridiplantae</taxon>
        <taxon>Streptophyta</taxon>
        <taxon>Embryophyta</taxon>
        <taxon>Tracheophyta</taxon>
        <taxon>Spermatophyta</taxon>
        <taxon>Magnoliopsida</taxon>
        <taxon>Proteales</taxon>
        <taxon>Proteaceae</taxon>
        <taxon>Protea</taxon>
    </lineage>
</organism>
<dbReference type="FunFam" id="3.30.730.10:FF:000001">
    <property type="entry name" value="Ethylene-responsive transcription factor 2"/>
    <property type="match status" value="1"/>
</dbReference>
<dbReference type="InterPro" id="IPR036955">
    <property type="entry name" value="AP2/ERF_dom_sf"/>
</dbReference>
<dbReference type="InterPro" id="IPR001471">
    <property type="entry name" value="AP2/ERF_dom"/>
</dbReference>
<feature type="region of interest" description="Disordered" evidence="6">
    <location>
        <begin position="1"/>
        <end position="34"/>
    </location>
</feature>
<comment type="subcellular location">
    <subcellularLocation>
        <location evidence="1">Nucleus</location>
    </subcellularLocation>
</comment>
<evidence type="ECO:0000256" key="3">
    <source>
        <dbReference type="ARBA" id="ARBA00023125"/>
    </source>
</evidence>
<dbReference type="InterPro" id="IPR044808">
    <property type="entry name" value="ERF_plant"/>
</dbReference>
<keyword evidence="3" id="KW-0238">DNA-binding</keyword>
<keyword evidence="4" id="KW-0804">Transcription</keyword>
<keyword evidence="9" id="KW-1185">Reference proteome</keyword>
<feature type="compositionally biased region" description="Basic and acidic residues" evidence="6">
    <location>
        <begin position="265"/>
        <end position="274"/>
    </location>
</feature>
<proteinExistence type="predicted"/>
<dbReference type="EMBL" id="JAMYWD010000004">
    <property type="protein sequence ID" value="KAJ4974209.1"/>
    <property type="molecule type" value="Genomic_DNA"/>
</dbReference>
<dbReference type="OrthoDB" id="1924727at2759"/>
<evidence type="ECO:0000313" key="8">
    <source>
        <dbReference type="EMBL" id="KAJ4974209.1"/>
    </source>
</evidence>
<dbReference type="AlphaFoldDB" id="A0A9Q0KPE1"/>
<dbReference type="SMART" id="SM00380">
    <property type="entry name" value="AP2"/>
    <property type="match status" value="1"/>
</dbReference>
<dbReference type="PANTHER" id="PTHR31190:SF167">
    <property type="entry name" value="ETHYLENE-RESPONSIVE TRANSCRIPTION FACTOR ERF112"/>
    <property type="match status" value="1"/>
</dbReference>
<evidence type="ECO:0000256" key="6">
    <source>
        <dbReference type="SAM" id="MobiDB-lite"/>
    </source>
</evidence>
<evidence type="ECO:0000256" key="5">
    <source>
        <dbReference type="ARBA" id="ARBA00023242"/>
    </source>
</evidence>
<evidence type="ECO:0000256" key="1">
    <source>
        <dbReference type="ARBA" id="ARBA00004123"/>
    </source>
</evidence>
<reference evidence="8" key="1">
    <citation type="journal article" date="2023" name="Plant J.">
        <title>The genome of the king protea, Protea cynaroides.</title>
        <authorList>
            <person name="Chang J."/>
            <person name="Duong T.A."/>
            <person name="Schoeman C."/>
            <person name="Ma X."/>
            <person name="Roodt D."/>
            <person name="Barker N."/>
            <person name="Li Z."/>
            <person name="Van de Peer Y."/>
            <person name="Mizrachi E."/>
        </authorList>
    </citation>
    <scope>NUCLEOTIDE SEQUENCE</scope>
    <source>
        <tissue evidence="8">Young leaves</tissue>
    </source>
</reference>
<dbReference type="PROSITE" id="PS51032">
    <property type="entry name" value="AP2_ERF"/>
    <property type="match status" value="1"/>
</dbReference>
<dbReference type="Pfam" id="PF00847">
    <property type="entry name" value="AP2"/>
    <property type="match status" value="1"/>
</dbReference>